<gene>
    <name evidence="18" type="primary">NDAI0K00410</name>
    <name evidence="18" type="ordered locus">NDAI_0K00410</name>
</gene>
<dbReference type="AlphaFoldDB" id="G0WHH1"/>
<dbReference type="InterPro" id="IPR005845">
    <property type="entry name" value="A-D-PHexomutase_a/b/a-II"/>
</dbReference>
<organism evidence="18 19">
    <name type="scientific">Naumovozyma dairenensis (strain ATCC 10597 / BCRC 20456 / CBS 421 / NBRC 0211 / NRRL Y-12639)</name>
    <name type="common">Saccharomyces dairenensis</name>
    <dbReference type="NCBI Taxonomy" id="1071378"/>
    <lineage>
        <taxon>Eukaryota</taxon>
        <taxon>Fungi</taxon>
        <taxon>Dikarya</taxon>
        <taxon>Ascomycota</taxon>
        <taxon>Saccharomycotina</taxon>
        <taxon>Saccharomycetes</taxon>
        <taxon>Saccharomycetales</taxon>
        <taxon>Saccharomycetaceae</taxon>
        <taxon>Naumovozyma</taxon>
    </lineage>
</organism>
<dbReference type="Proteomes" id="UP000000689">
    <property type="component" value="Chromosome 11"/>
</dbReference>
<keyword evidence="10" id="KW-0413">Isomerase</keyword>
<keyword evidence="19" id="KW-1185">Reference proteome</keyword>
<evidence type="ECO:0000256" key="9">
    <source>
        <dbReference type="ARBA" id="ARBA00022842"/>
    </source>
</evidence>
<feature type="domain" description="Alpha-D-phosphohexomutase alpha/beta/alpha" evidence="15">
    <location>
        <begin position="56"/>
        <end position="195"/>
    </location>
</feature>
<dbReference type="EMBL" id="HE580277">
    <property type="protein sequence ID" value="CCD27232.1"/>
    <property type="molecule type" value="Genomic_DNA"/>
</dbReference>
<evidence type="ECO:0000256" key="1">
    <source>
        <dbReference type="ARBA" id="ARBA00001946"/>
    </source>
</evidence>
<keyword evidence="12" id="KW-0119">Carbohydrate metabolism</keyword>
<comment type="subcellular location">
    <subcellularLocation>
        <location evidence="3">Cytoplasm</location>
    </subcellularLocation>
    <subcellularLocation>
        <location evidence="2">Nucleus</location>
    </subcellularLocation>
</comment>
<dbReference type="PROSITE" id="PS00710">
    <property type="entry name" value="PGM_PMM"/>
    <property type="match status" value="1"/>
</dbReference>
<dbReference type="GO" id="GO:0005634">
    <property type="term" value="C:nucleus"/>
    <property type="evidence" value="ECO:0007669"/>
    <property type="project" value="UniProtKB-SubCell"/>
</dbReference>
<feature type="domain" description="Alpha-D-phosphohexomutase alpha/beta/alpha" evidence="17">
    <location>
        <begin position="352"/>
        <end position="458"/>
    </location>
</feature>
<dbReference type="GO" id="GO:0006166">
    <property type="term" value="P:purine ribonucleoside salvage"/>
    <property type="evidence" value="ECO:0007669"/>
    <property type="project" value="EnsemblFungi"/>
</dbReference>
<dbReference type="GO" id="GO:0008973">
    <property type="term" value="F:phosphopentomutase activity"/>
    <property type="evidence" value="ECO:0007669"/>
    <property type="project" value="UniProtKB-EC"/>
</dbReference>
<sequence length="626" mass="71894">MSSIPSIICDDCPANLRENIDLWLRQDKCEETRNEVIQLCKDSNWIELHKRFDSRIVFGTAGLRSRMEAGFSRMNPLVILQASQGLAKYIKAQFPTNLTAVVGHDHRFHSKQFAMITASVFLRVGFKVYYLNPEDSFVHTPLVPFSVNHLNASIGVMITASHNPKMDNGYKVYYSNGCQIIPPHDKNIAATIDENLEPWSSDWNWDSTFEKNLKEKKLVYVREEMTNKYLQAMKDILVSSSISRPNNNGKKPWFVYTPMHGVGYNIFTKISKNILHYEENMDYFVVKEQMYPDPAFPTVSFPNPEEKGALSLATKLAEENNISLVIANDPDADRFSVASKNEKTGQWQQLSGNEIGFLFASFELEKYMSQDIEWRRTHPLAMINSTVSSQMIKKMAQVESFHYEDTLTGFKWIGNRALDLQGQGYYVPFGFEEAIGYMFPTMVTDKDGVSAAVVFLLAYSYWLNNDGSYPFDILEKGFKKFGFFKEYNGYYIYDDPKTTKQIFDFVRYQYDTSGNPYPKNIGKEFKIEVFRDLTTGYQSNTIDNLPNLPVDPHSEMITIEAVPKQDIGKSKVRFTMRGSGTEPKLKLYIEAVADNEKCAIDLAYEMWNVLKKEWIRPDVTGLTTTF</sequence>
<dbReference type="RefSeq" id="XP_003672475.1">
    <property type="nucleotide sequence ID" value="XM_003672427.1"/>
</dbReference>
<evidence type="ECO:0000259" key="17">
    <source>
        <dbReference type="Pfam" id="PF02880"/>
    </source>
</evidence>
<dbReference type="HOGENOM" id="CLU_016950_0_1_1"/>
<dbReference type="Pfam" id="PF02880">
    <property type="entry name" value="PGM_PMM_III"/>
    <property type="match status" value="1"/>
</dbReference>
<evidence type="ECO:0000313" key="19">
    <source>
        <dbReference type="Proteomes" id="UP000000689"/>
    </source>
</evidence>
<evidence type="ECO:0000259" key="15">
    <source>
        <dbReference type="Pfam" id="PF02878"/>
    </source>
</evidence>
<keyword evidence="5" id="KW-0963">Cytoplasm</keyword>
<protein>
    <recommendedName>
        <fullName evidence="14">phosphopentomutase</fullName>
        <ecNumber evidence="14">5.4.2.7</ecNumber>
    </recommendedName>
</protein>
<reference evidence="18 19" key="1">
    <citation type="journal article" date="2011" name="Proc. Natl. Acad. Sci. U.S.A.">
        <title>Evolutionary erosion of yeast sex chromosomes by mating-type switching accidents.</title>
        <authorList>
            <person name="Gordon J.L."/>
            <person name="Armisen D."/>
            <person name="Proux-Wera E."/>
            <person name="Oheigeartaigh S.S."/>
            <person name="Byrne K.P."/>
            <person name="Wolfe K.H."/>
        </authorList>
    </citation>
    <scope>NUCLEOTIDE SEQUENCE [LARGE SCALE GENOMIC DNA]</scope>
    <source>
        <strain evidence="19">ATCC 10597 / BCRC 20456 / CBS 421 / NBRC 0211 / NRRL Y-12639</strain>
    </source>
</reference>
<dbReference type="InterPro" id="IPR036900">
    <property type="entry name" value="A-D-PHexomutase_C_sf"/>
</dbReference>
<evidence type="ECO:0000256" key="13">
    <source>
        <dbReference type="ARBA" id="ARBA00051394"/>
    </source>
</evidence>
<comment type="cofactor">
    <cofactor evidence="1">
        <name>Mg(2+)</name>
        <dbReference type="ChEBI" id="CHEBI:18420"/>
    </cofactor>
</comment>
<dbReference type="EC" id="5.4.2.7" evidence="14"/>
<keyword evidence="11" id="KW-0539">Nucleus</keyword>
<dbReference type="SUPFAM" id="SSF55957">
    <property type="entry name" value="Phosphoglucomutase, C-terminal domain"/>
    <property type="match status" value="1"/>
</dbReference>
<dbReference type="InterPro" id="IPR016055">
    <property type="entry name" value="A-D-PHexomutase_a/b/a-I/II/III"/>
</dbReference>
<dbReference type="eggNOG" id="KOG1220">
    <property type="taxonomic scope" value="Eukaryota"/>
</dbReference>
<name>G0WHH1_NAUDC</name>
<evidence type="ECO:0000256" key="2">
    <source>
        <dbReference type="ARBA" id="ARBA00004123"/>
    </source>
</evidence>
<evidence type="ECO:0000256" key="10">
    <source>
        <dbReference type="ARBA" id="ARBA00023235"/>
    </source>
</evidence>
<dbReference type="SUPFAM" id="SSF53738">
    <property type="entry name" value="Phosphoglucomutase, first 3 domains"/>
    <property type="match status" value="3"/>
</dbReference>
<evidence type="ECO:0000256" key="7">
    <source>
        <dbReference type="ARBA" id="ARBA00022553"/>
    </source>
</evidence>
<evidence type="ECO:0000256" key="8">
    <source>
        <dbReference type="ARBA" id="ARBA00022723"/>
    </source>
</evidence>
<dbReference type="OMA" id="GYCVDPE"/>
<dbReference type="KEGG" id="ndi:NDAI_0K00410"/>
<evidence type="ECO:0000256" key="12">
    <source>
        <dbReference type="ARBA" id="ARBA00023277"/>
    </source>
</evidence>
<keyword evidence="9" id="KW-0460">Magnesium</keyword>
<evidence type="ECO:0000259" key="16">
    <source>
        <dbReference type="Pfam" id="PF02879"/>
    </source>
</evidence>
<evidence type="ECO:0000256" key="3">
    <source>
        <dbReference type="ARBA" id="ARBA00004496"/>
    </source>
</evidence>
<keyword evidence="6" id="KW-0313">Glucose metabolism</keyword>
<comment type="catalytic activity">
    <reaction evidence="13">
        <text>alpha-D-ribose 1-phosphate = D-ribose 5-phosphate</text>
        <dbReference type="Rhea" id="RHEA:18793"/>
        <dbReference type="ChEBI" id="CHEBI:57720"/>
        <dbReference type="ChEBI" id="CHEBI:78346"/>
        <dbReference type="EC" id="5.4.2.7"/>
    </reaction>
</comment>
<dbReference type="PANTHER" id="PTHR45745:SF1">
    <property type="entry name" value="PHOSPHOGLUCOMUTASE 2B-RELATED"/>
    <property type="match status" value="1"/>
</dbReference>
<comment type="similarity">
    <text evidence="4">Belongs to the phosphohexose mutase family.</text>
</comment>
<dbReference type="STRING" id="1071378.G0WHH1"/>
<dbReference type="InterPro" id="IPR016066">
    <property type="entry name" value="A-D-PHexomutase_CS"/>
</dbReference>
<dbReference type="CDD" id="cd05799">
    <property type="entry name" value="PGM2"/>
    <property type="match status" value="1"/>
</dbReference>
<dbReference type="GO" id="GO:0006006">
    <property type="term" value="P:glucose metabolic process"/>
    <property type="evidence" value="ECO:0007669"/>
    <property type="project" value="UniProtKB-KW"/>
</dbReference>
<dbReference type="GO" id="GO:0046115">
    <property type="term" value="P:guanosine catabolic process"/>
    <property type="evidence" value="ECO:0007669"/>
    <property type="project" value="EnsemblFungi"/>
</dbReference>
<dbReference type="Pfam" id="PF02878">
    <property type="entry name" value="PGM_PMM_I"/>
    <property type="match status" value="1"/>
</dbReference>
<dbReference type="Pfam" id="PF02879">
    <property type="entry name" value="PGM_PMM_II"/>
    <property type="match status" value="1"/>
</dbReference>
<dbReference type="InterPro" id="IPR005846">
    <property type="entry name" value="A-D-PHexomutase_a/b/a-III"/>
</dbReference>
<evidence type="ECO:0000256" key="14">
    <source>
        <dbReference type="ARBA" id="ARBA00066543"/>
    </source>
</evidence>
<accession>G0WHH1</accession>
<dbReference type="GO" id="GO:0006148">
    <property type="term" value="P:inosine catabolic process"/>
    <property type="evidence" value="ECO:0007669"/>
    <property type="project" value="EnsemblFungi"/>
</dbReference>
<keyword evidence="8" id="KW-0479">Metal-binding</keyword>
<dbReference type="GO" id="GO:0000287">
    <property type="term" value="F:magnesium ion binding"/>
    <property type="evidence" value="ECO:0007669"/>
    <property type="project" value="InterPro"/>
</dbReference>
<proteinExistence type="inferred from homology"/>
<evidence type="ECO:0000313" key="18">
    <source>
        <dbReference type="EMBL" id="CCD27232.1"/>
    </source>
</evidence>
<evidence type="ECO:0000256" key="11">
    <source>
        <dbReference type="ARBA" id="ARBA00023242"/>
    </source>
</evidence>
<dbReference type="OrthoDB" id="8300170at2759"/>
<feature type="domain" description="Alpha-D-phosphohexomutase alpha/beta/alpha" evidence="16">
    <location>
        <begin position="229"/>
        <end position="340"/>
    </location>
</feature>
<dbReference type="FunFam" id="3.40.120.10:FF:000035">
    <property type="entry name" value="Pgm3p"/>
    <property type="match status" value="1"/>
</dbReference>
<dbReference type="GeneID" id="11494657"/>
<dbReference type="FunFam" id="3.40.120.10:FF:000037">
    <property type="entry name" value="Pgm3p"/>
    <property type="match status" value="1"/>
</dbReference>
<dbReference type="InterPro" id="IPR005844">
    <property type="entry name" value="A-D-PHexomutase_a/b/a-I"/>
</dbReference>
<dbReference type="GO" id="GO:0005737">
    <property type="term" value="C:cytoplasm"/>
    <property type="evidence" value="ECO:0007669"/>
    <property type="project" value="UniProtKB-SubCell"/>
</dbReference>
<dbReference type="Gene3D" id="3.40.120.10">
    <property type="entry name" value="Alpha-D-Glucose-1,6-Bisphosphate, subunit A, domain 3"/>
    <property type="match status" value="3"/>
</dbReference>
<evidence type="ECO:0000256" key="6">
    <source>
        <dbReference type="ARBA" id="ARBA00022526"/>
    </source>
</evidence>
<keyword evidence="7" id="KW-0597">Phosphoprotein</keyword>
<evidence type="ECO:0000256" key="4">
    <source>
        <dbReference type="ARBA" id="ARBA00010231"/>
    </source>
</evidence>
<evidence type="ECO:0000256" key="5">
    <source>
        <dbReference type="ARBA" id="ARBA00022490"/>
    </source>
</evidence>
<dbReference type="PANTHER" id="PTHR45745">
    <property type="entry name" value="PHOSPHOMANNOMUTASE 45A"/>
    <property type="match status" value="1"/>
</dbReference>